<accession>A0A5S4V4T5</accession>
<dbReference type="AlphaFoldDB" id="A0A5S4V4T5"/>
<dbReference type="Proteomes" id="UP000325243">
    <property type="component" value="Unassembled WGS sequence"/>
</dbReference>
<keyword evidence="2" id="KW-0812">Transmembrane</keyword>
<dbReference type="EMBL" id="VSSB01000001">
    <property type="protein sequence ID" value="TYL54002.1"/>
    <property type="molecule type" value="Genomic_DNA"/>
</dbReference>
<evidence type="ECO:0000256" key="2">
    <source>
        <dbReference type="SAM" id="Phobius"/>
    </source>
</evidence>
<evidence type="ECO:0000256" key="1">
    <source>
        <dbReference type="SAM" id="MobiDB-lite"/>
    </source>
</evidence>
<keyword evidence="2" id="KW-0472">Membrane</keyword>
<evidence type="ECO:0000259" key="3">
    <source>
        <dbReference type="Pfam" id="PF10708"/>
    </source>
</evidence>
<protein>
    <submittedName>
        <fullName evidence="4">DUF2510 domain-containing protein</fullName>
    </submittedName>
</protein>
<gene>
    <name evidence="4" type="ORF">FYC51_10395</name>
</gene>
<proteinExistence type="predicted"/>
<feature type="transmembrane region" description="Helical" evidence="2">
    <location>
        <begin position="97"/>
        <end position="115"/>
    </location>
</feature>
<feature type="transmembrane region" description="Helical" evidence="2">
    <location>
        <begin position="121"/>
        <end position="142"/>
    </location>
</feature>
<organism evidence="4 5">
    <name type="scientific">Agromyces mariniharenae</name>
    <dbReference type="NCBI Taxonomy" id="2604423"/>
    <lineage>
        <taxon>Bacteria</taxon>
        <taxon>Bacillati</taxon>
        <taxon>Actinomycetota</taxon>
        <taxon>Actinomycetes</taxon>
        <taxon>Micrococcales</taxon>
        <taxon>Microbacteriaceae</taxon>
        <taxon>Agromyces</taxon>
    </lineage>
</organism>
<dbReference type="Pfam" id="PF10708">
    <property type="entry name" value="DUF2510"/>
    <property type="match status" value="1"/>
</dbReference>
<name>A0A5S4V4T5_9MICO</name>
<feature type="region of interest" description="Disordered" evidence="1">
    <location>
        <begin position="184"/>
        <end position="208"/>
    </location>
</feature>
<evidence type="ECO:0000313" key="4">
    <source>
        <dbReference type="EMBL" id="TYL54002.1"/>
    </source>
</evidence>
<reference evidence="4 5" key="1">
    <citation type="submission" date="2019-08" db="EMBL/GenBank/DDBJ databases">
        <authorList>
            <person name="Hu J."/>
        </authorList>
    </citation>
    <scope>NUCLEOTIDE SEQUENCE [LARGE SCALE GENOMIC DNA]</scope>
    <source>
        <strain evidence="4 5">NEAU-184</strain>
    </source>
</reference>
<feature type="region of interest" description="Disordered" evidence="1">
    <location>
        <begin position="1"/>
        <end position="23"/>
    </location>
</feature>
<dbReference type="InterPro" id="IPR018929">
    <property type="entry name" value="DUF2510"/>
</dbReference>
<sequence>MSRRPFPARHPPSPLVTVPRSGAREHCRRGVPECHDRAVGEPGKAPAGWYDDGAGSLRYWDGDSWTEHTSAIATATAAATATATPGEPPSEARRSNAYGIGALTAALVGFVLIRLPFEIPAFVGVALLLVGLVIAIIAIVVIGREWRAVTALVVSIIGLATSIIAFTIGALSVIPATLDEMSGGVPTSDVQQPTVEPEPESTAEPDEIEDPVKGDFPGMIAPTSPGVPFGQTMSWEDGVTMTVTPPEPYVPTEFATGGGANNVVFALTITNGSPGPINLLTYSQVTSAGQPGSIVYDVLDSGEEISAEPSGVLEPGQSVTWREAWAVADPNAITLLDSPTVDHVEVTFTNEQ</sequence>
<keyword evidence="2" id="KW-1133">Transmembrane helix</keyword>
<comment type="caution">
    <text evidence="4">The sequence shown here is derived from an EMBL/GenBank/DDBJ whole genome shotgun (WGS) entry which is preliminary data.</text>
</comment>
<evidence type="ECO:0000313" key="5">
    <source>
        <dbReference type="Proteomes" id="UP000325243"/>
    </source>
</evidence>
<feature type="domain" description="DUF2510" evidence="3">
    <location>
        <begin position="47"/>
        <end position="77"/>
    </location>
</feature>
<keyword evidence="5" id="KW-1185">Reference proteome</keyword>
<feature type="transmembrane region" description="Helical" evidence="2">
    <location>
        <begin position="149"/>
        <end position="174"/>
    </location>
</feature>
<feature type="compositionally biased region" description="Acidic residues" evidence="1">
    <location>
        <begin position="197"/>
        <end position="208"/>
    </location>
</feature>